<comment type="caution">
    <text evidence="1">The sequence shown here is derived from an EMBL/GenBank/DDBJ whole genome shotgun (WGS) entry which is preliminary data.</text>
</comment>
<organism evidence="1 2">
    <name type="scientific">Blautia ammoniilytica</name>
    <dbReference type="NCBI Taxonomy" id="2981782"/>
    <lineage>
        <taxon>Bacteria</taxon>
        <taxon>Bacillati</taxon>
        <taxon>Bacillota</taxon>
        <taxon>Clostridia</taxon>
        <taxon>Lachnospirales</taxon>
        <taxon>Lachnospiraceae</taxon>
        <taxon>Blautia</taxon>
    </lineage>
</organism>
<dbReference type="Proteomes" id="UP001652409">
    <property type="component" value="Unassembled WGS sequence"/>
</dbReference>
<evidence type="ECO:0000313" key="1">
    <source>
        <dbReference type="EMBL" id="MCU6766358.1"/>
    </source>
</evidence>
<proteinExistence type="predicted"/>
<reference evidence="1 2" key="1">
    <citation type="journal article" date="2021" name="ISME Commun">
        <title>Automated analysis of genomic sequences facilitates high-throughput and comprehensive description of bacteria.</title>
        <authorList>
            <person name="Hitch T.C.A."/>
        </authorList>
    </citation>
    <scope>NUCLEOTIDE SEQUENCE [LARGE SCALE GENOMIC DNA]</scope>
    <source>
        <strain evidence="1 2">Sanger_23</strain>
    </source>
</reference>
<dbReference type="RefSeq" id="WP_158422182.1">
    <property type="nucleotide sequence ID" value="NZ_JAOQJL010000029.1"/>
</dbReference>
<keyword evidence="2" id="KW-1185">Reference proteome</keyword>
<protein>
    <recommendedName>
        <fullName evidence="3">Lipocalin-like domain-containing protein</fullName>
    </recommendedName>
</protein>
<name>A0ABT2TVU0_9FIRM</name>
<evidence type="ECO:0008006" key="3">
    <source>
        <dbReference type="Google" id="ProtNLM"/>
    </source>
</evidence>
<gene>
    <name evidence="1" type="ORF">OCV61_13215</name>
</gene>
<sequence>MNKKMKLWVAGSVGVIMAGMMSVSVYALEEKDVIGTWYVNELSMGGNMTFHPESMGMEVTVDIKEGGQIEITTSNSGEEPEVDQAEWKIEDDKLLITNDGESKECEYADGKLTIDADGMTMIMSQEKEEYEPYVPGEPVENPAIEDFEGEWMCTLMEAFGMQMPVDAELTGFEMMLTVQGDTAELSLIESGEESKVELSGEVEGNNLILKAVSEDEAGTMFFSCDLMKFTLLDDGKLCFEADADDSEESEDSETDGEDFSVKTYFDKITVTE</sequence>
<dbReference type="EMBL" id="JAOQJL010000029">
    <property type="protein sequence ID" value="MCU6766358.1"/>
    <property type="molecule type" value="Genomic_DNA"/>
</dbReference>
<accession>A0ABT2TVU0</accession>
<evidence type="ECO:0000313" key="2">
    <source>
        <dbReference type="Proteomes" id="UP001652409"/>
    </source>
</evidence>